<dbReference type="Pfam" id="PF05494">
    <property type="entry name" value="MlaC"/>
    <property type="match status" value="1"/>
</dbReference>
<dbReference type="InterPro" id="IPR042245">
    <property type="entry name" value="Tgt2/MlaC_sf"/>
</dbReference>
<name>A0A0P0URW3_9GAMM</name>
<evidence type="ECO:0000256" key="1">
    <source>
        <dbReference type="SAM" id="SignalP"/>
    </source>
</evidence>
<dbReference type="OrthoDB" id="9787053at2"/>
<dbReference type="PANTHER" id="PTHR36573">
    <property type="entry name" value="INTERMEMBRANE PHOSPHOLIPID TRANSPORT SYSTEM BINDING PROTEIN MLAC"/>
    <property type="match status" value="1"/>
</dbReference>
<sequence length="217" mass="24790">MKRTLKTLLIILSILSANVSLATESNTPLNAKELNDIINPPGAAALNIMVNALSSLKELRKQNRANNENVKTLIKIKFLPNLAINYSTQLTLKNHWSNLSKEQKYLFQRYITQSLIKDYAGYLGAYEQLESINISVSPNIKRKDNKAIVKLLISFDGNPKPFKVTLNMIHLDRWRIYDVRFLGVSIIKTYQAQFNAYIKRKGLERLIEKISKKLAKG</sequence>
<dbReference type="RefSeq" id="WP_066044408.1">
    <property type="nucleotide sequence ID" value="NZ_AP013042.1"/>
</dbReference>
<evidence type="ECO:0000313" key="2">
    <source>
        <dbReference type="EMBL" id="BAS67803.1"/>
    </source>
</evidence>
<dbReference type="InterPro" id="IPR008869">
    <property type="entry name" value="MlaC/ttg2D"/>
</dbReference>
<dbReference type="Gene3D" id="3.10.450.710">
    <property type="entry name" value="Tgt2/MlaC"/>
    <property type="match status" value="1"/>
</dbReference>
<feature type="chain" id="PRO_5006056049" evidence="1">
    <location>
        <begin position="23"/>
        <end position="217"/>
    </location>
</feature>
<dbReference type="AlphaFoldDB" id="A0A0P0URW3"/>
<reference evidence="2 3" key="2">
    <citation type="journal article" date="2016" name="ISME J.">
        <title>Heterogeneous composition of key metabolic gene clusters in a vent mussel symbiont population.</title>
        <authorList>
            <person name="Ikuta T."/>
            <person name="Takaki Y."/>
            <person name="Nagai Y."/>
            <person name="Shimamura S."/>
            <person name="Tsuda M."/>
            <person name="Kawagucci S."/>
            <person name="Aoki Y."/>
            <person name="Inoue K."/>
            <person name="Teruya M."/>
            <person name="Satou K."/>
            <person name="Teruya K."/>
            <person name="Shimoji M."/>
            <person name="Tamotsu H."/>
            <person name="Hirano T."/>
            <person name="Maruyama T."/>
            <person name="Yoshida T."/>
        </authorList>
    </citation>
    <scope>NUCLEOTIDE SEQUENCE [LARGE SCALE GENOMIC DNA]</scope>
    <source>
        <strain evidence="2 3">Myojin Knoll</strain>
    </source>
</reference>
<dbReference type="Proteomes" id="UP000067399">
    <property type="component" value="Chromosome"/>
</dbReference>
<evidence type="ECO:0000313" key="3">
    <source>
        <dbReference type="Proteomes" id="UP000067399"/>
    </source>
</evidence>
<gene>
    <name evidence="2" type="ORF">BSEPE_0810</name>
</gene>
<feature type="signal peptide" evidence="1">
    <location>
        <begin position="1"/>
        <end position="22"/>
    </location>
</feature>
<keyword evidence="3" id="KW-1185">Reference proteome</keyword>
<reference evidence="2 3" key="1">
    <citation type="journal article" date="2000" name="Mar. Ecol. Prog. Ser.">
        <title>Phylogenetic characterization of endosymbionts in three hydrothermal vent mussels: influence on host distributions.</title>
        <authorList>
            <person name="Fujiwara Y."/>
            <person name="Takai K."/>
            <person name="Uematsu K."/>
            <person name="Tsuchida S."/>
            <person name="Hunt J.C."/>
            <person name="Hashimoto J."/>
        </authorList>
    </citation>
    <scope>NUCLEOTIDE SEQUENCE [LARGE SCALE GENOMIC DNA]</scope>
    <source>
        <strain evidence="2 3">Myojin Knoll</strain>
    </source>
</reference>
<dbReference type="EMBL" id="AP013042">
    <property type="protein sequence ID" value="BAS67803.1"/>
    <property type="molecule type" value="Genomic_DNA"/>
</dbReference>
<organism evidence="2 3">
    <name type="scientific">endosymbiont of Bathymodiolus septemdierum str. Myojin knoll</name>
    <dbReference type="NCBI Taxonomy" id="1303921"/>
    <lineage>
        <taxon>Bacteria</taxon>
        <taxon>Pseudomonadati</taxon>
        <taxon>Pseudomonadota</taxon>
        <taxon>Gammaproteobacteria</taxon>
        <taxon>sulfur-oxidizing symbionts</taxon>
    </lineage>
</organism>
<accession>A0A0P0URW3</accession>
<protein>
    <submittedName>
        <fullName evidence="2">Toluene tolerance protein</fullName>
    </submittedName>
</protein>
<dbReference type="PANTHER" id="PTHR36573:SF1">
    <property type="entry name" value="INTERMEMBRANE PHOSPHOLIPID TRANSPORT SYSTEM BINDING PROTEIN MLAC"/>
    <property type="match status" value="1"/>
</dbReference>
<dbReference type="KEGG" id="ebh:BSEPE_0810"/>
<dbReference type="STRING" id="1303921.BSEPE_0810"/>
<keyword evidence="1" id="KW-0732">Signal</keyword>
<proteinExistence type="predicted"/>